<evidence type="ECO:0000313" key="2">
    <source>
        <dbReference type="Proteomes" id="UP000542674"/>
    </source>
</evidence>
<name>A0A7W7SZ72_9PSEU</name>
<organism evidence="1 2">
    <name type="scientific">Saccharothrix violaceirubra</name>
    <dbReference type="NCBI Taxonomy" id="413306"/>
    <lineage>
        <taxon>Bacteria</taxon>
        <taxon>Bacillati</taxon>
        <taxon>Actinomycetota</taxon>
        <taxon>Actinomycetes</taxon>
        <taxon>Pseudonocardiales</taxon>
        <taxon>Pseudonocardiaceae</taxon>
        <taxon>Saccharothrix</taxon>
    </lineage>
</organism>
<proteinExistence type="predicted"/>
<dbReference type="Proteomes" id="UP000542674">
    <property type="component" value="Unassembled WGS sequence"/>
</dbReference>
<keyword evidence="2" id="KW-1185">Reference proteome</keyword>
<protein>
    <recommendedName>
        <fullName evidence="3">DUF4192 domain-containing protein</fullName>
    </recommendedName>
</protein>
<reference evidence="1 2" key="1">
    <citation type="submission" date="2020-08" db="EMBL/GenBank/DDBJ databases">
        <title>Sequencing the genomes of 1000 actinobacteria strains.</title>
        <authorList>
            <person name="Klenk H.-P."/>
        </authorList>
    </citation>
    <scope>NUCLEOTIDE SEQUENCE [LARGE SCALE GENOMIC DNA]</scope>
    <source>
        <strain evidence="1 2">DSM 45084</strain>
    </source>
</reference>
<gene>
    <name evidence="1" type="ORF">F4559_000909</name>
</gene>
<sequence length="333" mass="36230">MSEEHIDVRCDTEDLIAGLPHLIGFYPVESLVCLAVRGDRMTWVMRLDLTATDRQIAAAVVTRLQSGGCDSMVAVVVGDHHATRRHHDRVTALAEVLSLLDMSLEGFGVPEVAAGAEWFSYDDPSIGGALPEPGGTRIAMLTALRGYVTYPDRDAMRALVAPADDATLARRAKLIGEAERRWDEVAVDAWPGRPDEPCTRADKLALVTAQVDAVPERSTPLTDGEIADLAWALSDMEVRDACFALVVGPRARDAERLWSELIRECPPPWCAEAAVLFGVSVILRGDGVLATFALERAQTAHPGHRLSHLVVKAMAAGMSPDRLRSYFSDRTQD</sequence>
<accession>A0A7W7SZ72</accession>
<dbReference type="AlphaFoldDB" id="A0A7W7SZ72"/>
<comment type="caution">
    <text evidence="1">The sequence shown here is derived from an EMBL/GenBank/DDBJ whole genome shotgun (WGS) entry which is preliminary data.</text>
</comment>
<evidence type="ECO:0008006" key="3">
    <source>
        <dbReference type="Google" id="ProtNLM"/>
    </source>
</evidence>
<dbReference type="Pfam" id="PF13830">
    <property type="entry name" value="DUF4192"/>
    <property type="match status" value="1"/>
</dbReference>
<dbReference type="InterPro" id="IPR025447">
    <property type="entry name" value="DUF4192"/>
</dbReference>
<dbReference type="EMBL" id="JACHJS010000001">
    <property type="protein sequence ID" value="MBB4963550.1"/>
    <property type="molecule type" value="Genomic_DNA"/>
</dbReference>
<evidence type="ECO:0000313" key="1">
    <source>
        <dbReference type="EMBL" id="MBB4963550.1"/>
    </source>
</evidence>
<dbReference type="RefSeq" id="WP_184666313.1">
    <property type="nucleotide sequence ID" value="NZ_BAABAI010000017.1"/>
</dbReference>